<protein>
    <submittedName>
        <fullName evidence="2">6534_t:CDS:1</fullName>
    </submittedName>
</protein>
<sequence length="336" mass="38923">MHTREMIIQKFAEVNSPFTFGQVVNDRKVSCDFIEWALLKIDRRLENFASQNNERIFAFSSSKPQSERVQNLVRRVALMGLCKPAETDLIEGTAPHDRLIEFYYNLFSILKISRMLNNDEIKSDELVKSCSLMDGLATDCDFMSKVVDQQFELFPRDVELMIGNAKCNGNICSTLQNCKEKEMQLVYNLQTELNCMQERHAYEQDSNQQTLNKLAQVTKELTFQLERFYKIYDNEIEPWVRKDPKKIVNGLGSRVHEANLKLDNLRQRLEDFEIIHTSYKDISHLSSTIKPQTADNDQINVSSAKSNMIAINNWGETGLEAIERLHNVERVLRDGV</sequence>
<evidence type="ECO:0000313" key="3">
    <source>
        <dbReference type="Proteomes" id="UP000789759"/>
    </source>
</evidence>
<organism evidence="2 3">
    <name type="scientific">Cetraspora pellucida</name>
    <dbReference type="NCBI Taxonomy" id="1433469"/>
    <lineage>
        <taxon>Eukaryota</taxon>
        <taxon>Fungi</taxon>
        <taxon>Fungi incertae sedis</taxon>
        <taxon>Mucoromycota</taxon>
        <taxon>Glomeromycotina</taxon>
        <taxon>Glomeromycetes</taxon>
        <taxon>Diversisporales</taxon>
        <taxon>Gigasporaceae</taxon>
        <taxon>Cetraspora</taxon>
    </lineage>
</organism>
<dbReference type="InterPro" id="IPR029711">
    <property type="entry name" value="Haus7-like"/>
</dbReference>
<dbReference type="GO" id="GO:0031023">
    <property type="term" value="P:microtubule organizing center organization"/>
    <property type="evidence" value="ECO:0007669"/>
    <property type="project" value="TreeGrafter"/>
</dbReference>
<accession>A0A9N9P724</accession>
<dbReference type="PANTHER" id="PTHR14352">
    <property type="entry name" value="HAUS AUGMIN-LIKE COMPLEX SUBUNIT 7"/>
    <property type="match status" value="1"/>
</dbReference>
<dbReference type="Proteomes" id="UP000789759">
    <property type="component" value="Unassembled WGS sequence"/>
</dbReference>
<dbReference type="GO" id="GO:0070652">
    <property type="term" value="C:HAUS complex"/>
    <property type="evidence" value="ECO:0007669"/>
    <property type="project" value="TreeGrafter"/>
</dbReference>
<name>A0A9N9P724_9GLOM</name>
<dbReference type="Pfam" id="PF06694">
    <property type="entry name" value="Plant_NMP1"/>
    <property type="match status" value="1"/>
</dbReference>
<proteinExistence type="predicted"/>
<keyword evidence="1" id="KW-0175">Coiled coil</keyword>
<dbReference type="EMBL" id="CAJVQA010026669">
    <property type="protein sequence ID" value="CAG8789717.1"/>
    <property type="molecule type" value="Genomic_DNA"/>
</dbReference>
<keyword evidence="3" id="KW-1185">Reference proteome</keyword>
<feature type="non-terminal residue" evidence="2">
    <location>
        <position position="336"/>
    </location>
</feature>
<dbReference type="AlphaFoldDB" id="A0A9N9P724"/>
<feature type="coiled-coil region" evidence="1">
    <location>
        <begin position="248"/>
        <end position="275"/>
    </location>
</feature>
<dbReference type="GO" id="GO:0051011">
    <property type="term" value="F:microtubule minus-end binding"/>
    <property type="evidence" value="ECO:0007669"/>
    <property type="project" value="InterPro"/>
</dbReference>
<gene>
    <name evidence="2" type="ORF">CPELLU_LOCUS16926</name>
</gene>
<evidence type="ECO:0000313" key="2">
    <source>
        <dbReference type="EMBL" id="CAG8789717.1"/>
    </source>
</evidence>
<evidence type="ECO:0000256" key="1">
    <source>
        <dbReference type="SAM" id="Coils"/>
    </source>
</evidence>
<dbReference type="GO" id="GO:0051225">
    <property type="term" value="P:spindle assembly"/>
    <property type="evidence" value="ECO:0007669"/>
    <property type="project" value="TreeGrafter"/>
</dbReference>
<dbReference type="InterPro" id="IPR010604">
    <property type="entry name" value="Plant_AUG7"/>
</dbReference>
<comment type="caution">
    <text evidence="2">The sequence shown here is derived from an EMBL/GenBank/DDBJ whole genome shotgun (WGS) entry which is preliminary data.</text>
</comment>
<dbReference type="OrthoDB" id="2346021at2759"/>
<dbReference type="PANTHER" id="PTHR14352:SF2">
    <property type="entry name" value="HAUS AUGMIN-LIKE COMPLEX SUBUNIT 7"/>
    <property type="match status" value="1"/>
</dbReference>
<reference evidence="2" key="1">
    <citation type="submission" date="2021-06" db="EMBL/GenBank/DDBJ databases">
        <authorList>
            <person name="Kallberg Y."/>
            <person name="Tangrot J."/>
            <person name="Rosling A."/>
        </authorList>
    </citation>
    <scope>NUCLEOTIDE SEQUENCE</scope>
    <source>
        <strain evidence="2">FL966</strain>
    </source>
</reference>